<organism evidence="4 5">
    <name type="scientific">Rhodopseudomonas palustris</name>
    <dbReference type="NCBI Taxonomy" id="1076"/>
    <lineage>
        <taxon>Bacteria</taxon>
        <taxon>Pseudomonadati</taxon>
        <taxon>Pseudomonadota</taxon>
        <taxon>Alphaproteobacteria</taxon>
        <taxon>Hyphomicrobiales</taxon>
        <taxon>Nitrobacteraceae</taxon>
        <taxon>Rhodopseudomonas</taxon>
    </lineage>
</organism>
<gene>
    <name evidence="4" type="ORF">OO17_23085</name>
</gene>
<dbReference type="Proteomes" id="UP000032515">
    <property type="component" value="Unassembled WGS sequence"/>
</dbReference>
<dbReference type="OrthoDB" id="9811157at2"/>
<dbReference type="Pfam" id="PF23639">
    <property type="entry name" value="DUF7146"/>
    <property type="match status" value="1"/>
</dbReference>
<feature type="region of interest" description="Disordered" evidence="1">
    <location>
        <begin position="99"/>
        <end position="123"/>
    </location>
</feature>
<dbReference type="RefSeq" id="WP_044416085.1">
    <property type="nucleotide sequence ID" value="NZ_JXXE01000512.1"/>
</dbReference>
<proteinExistence type="predicted"/>
<accession>A0A0D7EBK3</accession>
<evidence type="ECO:0000256" key="1">
    <source>
        <dbReference type="SAM" id="MobiDB-lite"/>
    </source>
</evidence>
<dbReference type="PATRIC" id="fig|1076.23.peg.5511"/>
<protein>
    <submittedName>
        <fullName evidence="4">DNA primase</fullName>
    </submittedName>
</protein>
<reference evidence="4 5" key="1">
    <citation type="submission" date="2014-11" db="EMBL/GenBank/DDBJ databases">
        <title>Genomics and ecophysiology of heterotrophic nitrogen fixing bacteria isolated from estuarine surface water.</title>
        <authorList>
            <person name="Bentzon-Tilia M."/>
            <person name="Severin I."/>
            <person name="Hansen L.H."/>
            <person name="Riemann L."/>
        </authorList>
    </citation>
    <scope>NUCLEOTIDE SEQUENCE [LARGE SCALE GENOMIC DNA]</scope>
    <source>
        <strain evidence="4 5">BAL398</strain>
    </source>
</reference>
<evidence type="ECO:0000259" key="2">
    <source>
        <dbReference type="Pfam" id="PF13362"/>
    </source>
</evidence>
<evidence type="ECO:0000259" key="3">
    <source>
        <dbReference type="Pfam" id="PF23639"/>
    </source>
</evidence>
<evidence type="ECO:0000313" key="4">
    <source>
        <dbReference type="EMBL" id="KIZ38118.1"/>
    </source>
</evidence>
<dbReference type="EMBL" id="JXXE01000512">
    <property type="protein sequence ID" value="KIZ38118.1"/>
    <property type="molecule type" value="Genomic_DNA"/>
</dbReference>
<dbReference type="Pfam" id="PF13362">
    <property type="entry name" value="Toprim_3"/>
    <property type="match status" value="1"/>
</dbReference>
<feature type="domain" description="Toprim" evidence="2">
    <location>
        <begin position="239"/>
        <end position="327"/>
    </location>
</feature>
<name>A0A0D7EBK3_RHOPL</name>
<dbReference type="InterPro" id="IPR055570">
    <property type="entry name" value="DUF7146"/>
</dbReference>
<comment type="caution">
    <text evidence="4">The sequence shown here is derived from an EMBL/GenBank/DDBJ whole genome shotgun (WGS) entry which is preliminary data.</text>
</comment>
<dbReference type="InterPro" id="IPR006171">
    <property type="entry name" value="TOPRIM_dom"/>
</dbReference>
<sequence>MTRDASALAHRLGRQAEAVCREYLSSGRREGRYWMVGDVHNTPGRSMFVRLTGPESGKGAAGKWTDAATGEHGDLLDVIRESCGLTEFRDVADEARRFLSLPHPEPEPASSRRRTSPAPTGSPLAAKRLFSMAQPIMGTRAESYLRRRGITALHGTGSLRFHPRCYYRPDEHSPTETWPALVASVTDLNGHQTGAHRTWLDPNGFSEATLGKAPIETPRRAMGDLLGYAVRFGVAGEVMAAGEGIETMLSLRCVLPEMPMAAALSAAHLAAILFPDTLRRLYIVRDDDPAGDGARDTVVERADALGIEALPLSPMLGDLNEDLRLRGLEPFRASIRVQLAPQDVARFMESVLSA</sequence>
<feature type="domain" description="DUF7146" evidence="3">
    <location>
        <begin position="123"/>
        <end position="232"/>
    </location>
</feature>
<evidence type="ECO:0000313" key="5">
    <source>
        <dbReference type="Proteomes" id="UP000032515"/>
    </source>
</evidence>
<dbReference type="AlphaFoldDB" id="A0A0D7EBK3"/>